<dbReference type="EMBL" id="LKAJ02000001">
    <property type="protein sequence ID" value="MCS5710644.1"/>
    <property type="molecule type" value="Genomic_DNA"/>
</dbReference>
<dbReference type="Proteomes" id="UP000051497">
    <property type="component" value="Unassembled WGS sequence"/>
</dbReference>
<gene>
    <name evidence="2" type="ORF">HT99x_004320</name>
    <name evidence="1" type="ORF">HT99x_02259</name>
</gene>
<evidence type="ECO:0000313" key="2">
    <source>
        <dbReference type="EMBL" id="MCS5710644.1"/>
    </source>
</evidence>
<evidence type="ECO:0000313" key="1">
    <source>
        <dbReference type="EMBL" id="KRG20770.1"/>
    </source>
</evidence>
<dbReference type="EMBL" id="LKAJ01000009">
    <property type="protein sequence ID" value="KRG20770.1"/>
    <property type="molecule type" value="Genomic_DNA"/>
</dbReference>
<reference evidence="1" key="1">
    <citation type="submission" date="2015-09" db="EMBL/GenBank/DDBJ databases">
        <title>Draft Genome Sequences of Two Novel Amoeba-resistant Intranuclear Bacteria, Candidatus Berkiella cookevillensis and Candidatus Berkiella aquae.</title>
        <authorList>
            <person name="Mehari Y.T."/>
            <person name="Arivett B.A."/>
            <person name="Farone A.L."/>
            <person name="Gunderson J.H."/>
            <person name="Farone M.B."/>
        </authorList>
    </citation>
    <scope>NUCLEOTIDE SEQUENCE [LARGE SCALE GENOMIC DNA]</scope>
    <source>
        <strain evidence="1">HT99</strain>
    </source>
</reference>
<dbReference type="RefSeq" id="WP_075066872.1">
    <property type="nucleotide sequence ID" value="NZ_LKAJ02000001.1"/>
</dbReference>
<accession>A0A0Q9YST4</accession>
<reference evidence="2" key="2">
    <citation type="journal article" date="2016" name="Genome Announc.">
        <title>Draft Genome Sequences of Two Novel Amoeba-Resistant Intranuclear Bacteria, 'Candidatus Berkiella cookevillensis' and 'Candidatus Berkiella aquae'.</title>
        <authorList>
            <person name="Mehari Y.T."/>
            <person name="Arivett B.A."/>
            <person name="Farone A.L."/>
            <person name="Gunderson J.H."/>
            <person name="Farone M.B."/>
        </authorList>
    </citation>
    <scope>NUCLEOTIDE SEQUENCE</scope>
    <source>
        <strain evidence="2">HT99</strain>
    </source>
</reference>
<protein>
    <submittedName>
        <fullName evidence="1">Uncharacterized protein</fullName>
    </submittedName>
</protein>
<dbReference type="AlphaFoldDB" id="A0A0Q9YST4"/>
<comment type="caution">
    <text evidence="1">The sequence shown here is derived from an EMBL/GenBank/DDBJ whole genome shotgun (WGS) entry which is preliminary data.</text>
</comment>
<reference evidence="2" key="3">
    <citation type="submission" date="2021-06" db="EMBL/GenBank/DDBJ databases">
        <title>Genomic Description and Analysis of Intracellular Bacteria, Candidatus Berkiella cookevillensis and Candidatus Berkiella aquae.</title>
        <authorList>
            <person name="Kidane D.T."/>
            <person name="Mehari Y.T."/>
            <person name="Rice F.C."/>
            <person name="Arivett B.A."/>
            <person name="Farone A.L."/>
            <person name="Berk S.G."/>
            <person name="Farone M.B."/>
        </authorList>
    </citation>
    <scope>NUCLEOTIDE SEQUENCE</scope>
    <source>
        <strain evidence="2">HT99</strain>
    </source>
</reference>
<keyword evidence="3" id="KW-1185">Reference proteome</keyword>
<evidence type="ECO:0000313" key="3">
    <source>
        <dbReference type="Proteomes" id="UP000051497"/>
    </source>
</evidence>
<proteinExistence type="predicted"/>
<sequence length="64" mass="7198">MIGGPFIFNLFRGFYGAVSSKLSERAVSSIRETLRESNTDAAEQKPKFVPVWAMIPGKPRNRLK</sequence>
<name>A0A0Q9YST4_9GAMM</name>
<organism evidence="1">
    <name type="scientific">Candidatus Berkiella aquae</name>
    <dbReference type="NCBI Taxonomy" id="295108"/>
    <lineage>
        <taxon>Bacteria</taxon>
        <taxon>Pseudomonadati</taxon>
        <taxon>Pseudomonadota</taxon>
        <taxon>Gammaproteobacteria</taxon>
        <taxon>Candidatus Berkiellales</taxon>
        <taxon>Candidatus Berkiellaceae</taxon>
        <taxon>Candidatus Berkiella</taxon>
    </lineage>
</organism>